<feature type="compositionally biased region" description="Basic residues" evidence="1">
    <location>
        <begin position="106"/>
        <end position="116"/>
    </location>
</feature>
<dbReference type="AlphaFoldDB" id="A0A2S6N7S4"/>
<organism evidence="2 3">
    <name type="scientific">Rhodopila globiformis</name>
    <name type="common">Rhodopseudomonas globiformis</name>
    <dbReference type="NCBI Taxonomy" id="1071"/>
    <lineage>
        <taxon>Bacteria</taxon>
        <taxon>Pseudomonadati</taxon>
        <taxon>Pseudomonadota</taxon>
        <taxon>Alphaproteobacteria</taxon>
        <taxon>Acetobacterales</taxon>
        <taxon>Acetobacteraceae</taxon>
        <taxon>Rhodopila</taxon>
    </lineage>
</organism>
<accession>A0A2S6N7S4</accession>
<comment type="caution">
    <text evidence="2">The sequence shown here is derived from an EMBL/GenBank/DDBJ whole genome shotgun (WGS) entry which is preliminary data.</text>
</comment>
<gene>
    <name evidence="2" type="ORF">CCS01_18730</name>
</gene>
<evidence type="ECO:0000256" key="1">
    <source>
        <dbReference type="SAM" id="MobiDB-lite"/>
    </source>
</evidence>
<name>A0A2S6N7S4_RHOGL</name>
<evidence type="ECO:0000313" key="2">
    <source>
        <dbReference type="EMBL" id="PPQ30654.1"/>
    </source>
</evidence>
<evidence type="ECO:0000313" key="3">
    <source>
        <dbReference type="Proteomes" id="UP000239724"/>
    </source>
</evidence>
<keyword evidence="3" id="KW-1185">Reference proteome</keyword>
<dbReference type="EMBL" id="NHRY01000206">
    <property type="protein sequence ID" value="PPQ30654.1"/>
    <property type="molecule type" value="Genomic_DNA"/>
</dbReference>
<protein>
    <recommendedName>
        <fullName evidence="4">HTH arsR-type domain-containing protein</fullName>
    </recommendedName>
</protein>
<proteinExistence type="predicted"/>
<dbReference type="SUPFAM" id="SSF46785">
    <property type="entry name" value="Winged helix' DNA-binding domain"/>
    <property type="match status" value="1"/>
</dbReference>
<dbReference type="InterPro" id="IPR036390">
    <property type="entry name" value="WH_DNA-bd_sf"/>
</dbReference>
<evidence type="ECO:0008006" key="4">
    <source>
        <dbReference type="Google" id="ProtNLM"/>
    </source>
</evidence>
<reference evidence="2 3" key="1">
    <citation type="journal article" date="2018" name="Arch. Microbiol.">
        <title>New insights into the metabolic potential of the phototrophic purple bacterium Rhodopila globiformis DSM 161(T) from its draft genome sequence and evidence for a vanadium-dependent nitrogenase.</title>
        <authorList>
            <person name="Imhoff J.F."/>
            <person name="Rahn T."/>
            <person name="Kunzel S."/>
            <person name="Neulinger S.C."/>
        </authorList>
    </citation>
    <scope>NUCLEOTIDE SEQUENCE [LARGE SCALE GENOMIC DNA]</scope>
    <source>
        <strain evidence="2 3">DSM 161</strain>
    </source>
</reference>
<sequence>MSCGADLRLVILAVLAEQPGDERGVQRALAARGLYGAAADAAAVSASLGLLADMGLIARRPQPAGQTVYTIVDAGAAALVSSRAVVDALLAAPGGYRGPGPRMAFRHGRNRRRHKAAISGARVTSQGDNP</sequence>
<dbReference type="Proteomes" id="UP000239724">
    <property type="component" value="Unassembled WGS sequence"/>
</dbReference>
<feature type="region of interest" description="Disordered" evidence="1">
    <location>
        <begin position="106"/>
        <end position="130"/>
    </location>
</feature>